<evidence type="ECO:0000313" key="2">
    <source>
        <dbReference type="EMBL" id="VDM95434.1"/>
    </source>
</evidence>
<protein>
    <submittedName>
        <fullName evidence="2 4">Uncharacterized protein</fullName>
    </submittedName>
</protein>
<dbReference type="WBParaSite" id="TCLT_0000045401-mRNA-1">
    <property type="protein sequence ID" value="TCLT_0000045401-mRNA-1"/>
    <property type="gene ID" value="TCLT_0000045401"/>
</dbReference>
<keyword evidence="1" id="KW-0812">Transmembrane</keyword>
<evidence type="ECO:0000313" key="4">
    <source>
        <dbReference type="WBParaSite" id="TCLT_0000045401-mRNA-1"/>
    </source>
</evidence>
<organism evidence="4">
    <name type="scientific">Thelazia callipaeda</name>
    <name type="common">Oriental eyeworm</name>
    <name type="synonym">Parasitic nematode</name>
    <dbReference type="NCBI Taxonomy" id="103827"/>
    <lineage>
        <taxon>Eukaryota</taxon>
        <taxon>Metazoa</taxon>
        <taxon>Ecdysozoa</taxon>
        <taxon>Nematoda</taxon>
        <taxon>Chromadorea</taxon>
        <taxon>Rhabditida</taxon>
        <taxon>Spirurina</taxon>
        <taxon>Spiruromorpha</taxon>
        <taxon>Thelazioidea</taxon>
        <taxon>Thelaziidae</taxon>
        <taxon>Thelazia</taxon>
    </lineage>
</organism>
<accession>A0A0N5CK69</accession>
<reference evidence="4" key="1">
    <citation type="submission" date="2017-02" db="UniProtKB">
        <authorList>
            <consortium name="WormBaseParasite"/>
        </authorList>
    </citation>
    <scope>IDENTIFICATION</scope>
</reference>
<keyword evidence="1" id="KW-0472">Membrane</keyword>
<feature type="transmembrane region" description="Helical" evidence="1">
    <location>
        <begin position="136"/>
        <end position="155"/>
    </location>
</feature>
<sequence>MEEGKLFVEEIELKYKEAILLDREFNLLHLNQTTCERPYSLKGQIITNIAKGVFKKYNDSEDPVSLSTPTADNGIQLDDINASVITELLSKGGLIGNDNAESEHHLYKSTSFRPLYNVNMETEIVNDSSKSNTTPLIVTIVMLMLISLATTAAVIRHLHLKISKYHICNSYIRHTQLNAYKVNLPHFNHVSFYEKLALINSAERLQRRKKDSANKQNNFEMDEQR</sequence>
<evidence type="ECO:0000313" key="3">
    <source>
        <dbReference type="Proteomes" id="UP000276776"/>
    </source>
</evidence>
<dbReference type="STRING" id="103827.A0A0N5CK69"/>
<keyword evidence="3" id="KW-1185">Reference proteome</keyword>
<dbReference type="EMBL" id="UYYF01000033">
    <property type="protein sequence ID" value="VDM95434.1"/>
    <property type="molecule type" value="Genomic_DNA"/>
</dbReference>
<reference evidence="2 3" key="2">
    <citation type="submission" date="2018-11" db="EMBL/GenBank/DDBJ databases">
        <authorList>
            <consortium name="Pathogen Informatics"/>
        </authorList>
    </citation>
    <scope>NUCLEOTIDE SEQUENCE [LARGE SCALE GENOMIC DNA]</scope>
</reference>
<proteinExistence type="predicted"/>
<gene>
    <name evidence="2" type="ORF">TCLT_LOCUS455</name>
</gene>
<keyword evidence="1" id="KW-1133">Transmembrane helix</keyword>
<evidence type="ECO:0000256" key="1">
    <source>
        <dbReference type="SAM" id="Phobius"/>
    </source>
</evidence>
<dbReference type="AlphaFoldDB" id="A0A0N5CK69"/>
<dbReference type="Proteomes" id="UP000276776">
    <property type="component" value="Unassembled WGS sequence"/>
</dbReference>
<name>A0A0N5CK69_THECL</name>